<accession>A0AAW1JJ11</accession>
<dbReference type="SMART" id="SM00343">
    <property type="entry name" value="ZnF_C2HC"/>
    <property type="match status" value="1"/>
</dbReference>
<dbReference type="SUPFAM" id="SSF57756">
    <property type="entry name" value="Retrovirus zinc finger-like domains"/>
    <property type="match status" value="1"/>
</dbReference>
<evidence type="ECO:0000256" key="4">
    <source>
        <dbReference type="ARBA" id="ARBA00022737"/>
    </source>
</evidence>
<dbReference type="Pfam" id="PF00098">
    <property type="entry name" value="zf-CCHC"/>
    <property type="match status" value="1"/>
</dbReference>
<keyword evidence="2" id="KW-0963">Cytoplasm</keyword>
<dbReference type="PANTHER" id="PTHR15454:SF69">
    <property type="entry name" value="SERINE_THREONINE-PROTEIN KINASE 11-INTERACTING PROTEIN"/>
    <property type="match status" value="1"/>
</dbReference>
<protein>
    <submittedName>
        <fullName evidence="7">Leucine Rich repeats (2 copies)</fullName>
    </submittedName>
</protein>
<dbReference type="PROSITE" id="PS50158">
    <property type="entry name" value="ZF_CCHC"/>
    <property type="match status" value="1"/>
</dbReference>
<keyword evidence="5" id="KW-0863">Zinc-finger</keyword>
<dbReference type="InterPro" id="IPR025875">
    <property type="entry name" value="Leu-rich_rpt_4"/>
</dbReference>
<dbReference type="Gene3D" id="4.10.60.10">
    <property type="entry name" value="Zinc finger, CCHC-type"/>
    <property type="match status" value="1"/>
</dbReference>
<feature type="domain" description="CCHC-type" evidence="6">
    <location>
        <begin position="339"/>
        <end position="354"/>
    </location>
</feature>
<evidence type="ECO:0000313" key="8">
    <source>
        <dbReference type="Proteomes" id="UP001458880"/>
    </source>
</evidence>
<dbReference type="InterPro" id="IPR001878">
    <property type="entry name" value="Znf_CCHC"/>
</dbReference>
<dbReference type="GO" id="GO:0005737">
    <property type="term" value="C:cytoplasm"/>
    <property type="evidence" value="ECO:0007669"/>
    <property type="project" value="UniProtKB-SubCell"/>
</dbReference>
<dbReference type="PANTHER" id="PTHR15454">
    <property type="entry name" value="NISCHARIN RELATED"/>
    <property type="match status" value="1"/>
</dbReference>
<name>A0AAW1JJ11_POPJA</name>
<sequence>MDSDVTKLAELLRQNGDKISNGSCKFILTADFLNHLNSSFNVILERREVLTSSFHVLSNTCENNEKYRDLYFLYDFIQLSKSLKLTRNKNVSQQEYTDISKFKELCYLEIHKVDVNTIFGIGSVRMKLQYLICERCINKLGDLLDMCGADKTEGHTWCELKEAIFTHNGLKEIDNSLQYVPWLNTLDLSNNLIEDGSPLSALMNLKYLNLSFNKLTRVPLFTGYICRRLQKDDAKAASLLASAVNRSVAELVLTCNNAKEIWDKLHARFDNFKDIWDTIPSENQKLNLLIEKLCTIELRDQSSTEESVFVASGKRKQFKKDKLGKSNLAMERAKQKFPCNKCKQVGHWAAECPQKKIGGSNYQANKRGEGAAFISCVMGAWTRC</sequence>
<keyword evidence="5" id="KW-0479">Metal-binding</keyword>
<dbReference type="InterPro" id="IPR001611">
    <property type="entry name" value="Leu-rich_rpt"/>
</dbReference>
<dbReference type="EMBL" id="JASPKY010000364">
    <property type="protein sequence ID" value="KAK9703721.1"/>
    <property type="molecule type" value="Genomic_DNA"/>
</dbReference>
<keyword evidence="4" id="KW-0677">Repeat</keyword>
<comment type="subcellular location">
    <subcellularLocation>
        <location evidence="1">Cytoplasm</location>
    </subcellularLocation>
</comment>
<dbReference type="GO" id="GO:0008270">
    <property type="term" value="F:zinc ion binding"/>
    <property type="evidence" value="ECO:0007669"/>
    <property type="project" value="UniProtKB-KW"/>
</dbReference>
<evidence type="ECO:0000256" key="5">
    <source>
        <dbReference type="PROSITE-ProRule" id="PRU00047"/>
    </source>
</evidence>
<evidence type="ECO:0000313" key="7">
    <source>
        <dbReference type="EMBL" id="KAK9703721.1"/>
    </source>
</evidence>
<dbReference type="InterPro" id="IPR032675">
    <property type="entry name" value="LRR_dom_sf"/>
</dbReference>
<evidence type="ECO:0000256" key="3">
    <source>
        <dbReference type="ARBA" id="ARBA00022614"/>
    </source>
</evidence>
<keyword evidence="8" id="KW-1185">Reference proteome</keyword>
<evidence type="ECO:0000259" key="6">
    <source>
        <dbReference type="PROSITE" id="PS50158"/>
    </source>
</evidence>
<keyword evidence="3" id="KW-0433">Leucine-rich repeat</keyword>
<dbReference type="Pfam" id="PF15904">
    <property type="entry name" value="LIP1"/>
    <property type="match status" value="1"/>
</dbReference>
<keyword evidence="5" id="KW-0862">Zinc</keyword>
<comment type="caution">
    <text evidence="7">The sequence shown here is derived from an EMBL/GenBank/DDBJ whole genome shotgun (WGS) entry which is preliminary data.</text>
</comment>
<dbReference type="Proteomes" id="UP001458880">
    <property type="component" value="Unassembled WGS sequence"/>
</dbReference>
<evidence type="ECO:0000256" key="1">
    <source>
        <dbReference type="ARBA" id="ARBA00004496"/>
    </source>
</evidence>
<reference evidence="7 8" key="1">
    <citation type="journal article" date="2024" name="BMC Genomics">
        <title>De novo assembly and annotation of Popillia japonica's genome with initial clues to its potential as an invasive pest.</title>
        <authorList>
            <person name="Cucini C."/>
            <person name="Boschi S."/>
            <person name="Funari R."/>
            <person name="Cardaioli E."/>
            <person name="Iannotti N."/>
            <person name="Marturano G."/>
            <person name="Paoli F."/>
            <person name="Bruttini M."/>
            <person name="Carapelli A."/>
            <person name="Frati F."/>
            <person name="Nardi F."/>
        </authorList>
    </citation>
    <scope>NUCLEOTIDE SEQUENCE [LARGE SCALE GENOMIC DNA]</scope>
    <source>
        <strain evidence="7">DMR45628</strain>
    </source>
</reference>
<gene>
    <name evidence="7" type="ORF">QE152_g29141</name>
</gene>
<dbReference type="PROSITE" id="PS51450">
    <property type="entry name" value="LRR"/>
    <property type="match status" value="2"/>
</dbReference>
<dbReference type="Gene3D" id="3.80.10.10">
    <property type="entry name" value="Ribonuclease Inhibitor"/>
    <property type="match status" value="1"/>
</dbReference>
<dbReference type="GO" id="GO:0003676">
    <property type="term" value="F:nucleic acid binding"/>
    <property type="evidence" value="ECO:0007669"/>
    <property type="project" value="InterPro"/>
</dbReference>
<proteinExistence type="predicted"/>
<dbReference type="Pfam" id="PF12799">
    <property type="entry name" value="LRR_4"/>
    <property type="match status" value="1"/>
</dbReference>
<dbReference type="InterPro" id="IPR036875">
    <property type="entry name" value="Znf_CCHC_sf"/>
</dbReference>
<dbReference type="InterPro" id="IPR031782">
    <property type="entry name" value="LIP1_N"/>
</dbReference>
<dbReference type="AlphaFoldDB" id="A0AAW1JJ11"/>
<dbReference type="SUPFAM" id="SSF52058">
    <property type="entry name" value="L domain-like"/>
    <property type="match status" value="2"/>
</dbReference>
<evidence type="ECO:0000256" key="2">
    <source>
        <dbReference type="ARBA" id="ARBA00022490"/>
    </source>
</evidence>
<organism evidence="7 8">
    <name type="scientific">Popillia japonica</name>
    <name type="common">Japanese beetle</name>
    <dbReference type="NCBI Taxonomy" id="7064"/>
    <lineage>
        <taxon>Eukaryota</taxon>
        <taxon>Metazoa</taxon>
        <taxon>Ecdysozoa</taxon>
        <taxon>Arthropoda</taxon>
        <taxon>Hexapoda</taxon>
        <taxon>Insecta</taxon>
        <taxon>Pterygota</taxon>
        <taxon>Neoptera</taxon>
        <taxon>Endopterygota</taxon>
        <taxon>Coleoptera</taxon>
        <taxon>Polyphaga</taxon>
        <taxon>Scarabaeiformia</taxon>
        <taxon>Scarabaeidae</taxon>
        <taxon>Rutelinae</taxon>
        <taxon>Popillia</taxon>
    </lineage>
</organism>